<name>A0ABP6SPY3_9ACTN</name>
<dbReference type="InterPro" id="IPR014719">
    <property type="entry name" value="Ribosomal_bL12_C/ClpS-like"/>
</dbReference>
<evidence type="ECO:0000256" key="1">
    <source>
        <dbReference type="SAM" id="Phobius"/>
    </source>
</evidence>
<evidence type="ECO:0000313" key="3">
    <source>
        <dbReference type="Proteomes" id="UP001501676"/>
    </source>
</evidence>
<evidence type="ECO:0008006" key="4">
    <source>
        <dbReference type="Google" id="ProtNLM"/>
    </source>
</evidence>
<sequence length="107" mass="11920">MKDAAFITIAVIVVVGWLARTLLAGYLDRGSDQRRTDARLAALERQLAVVNERLGVEPHQPDLTGVVEFLRNGRRMAVIKEYRALTGVDLREAAGAVEHLARERGLW</sequence>
<keyword evidence="1" id="KW-0472">Membrane</keyword>
<dbReference type="EMBL" id="BAAAYN010000001">
    <property type="protein sequence ID" value="GAA3381952.1"/>
    <property type="molecule type" value="Genomic_DNA"/>
</dbReference>
<evidence type="ECO:0000313" key="2">
    <source>
        <dbReference type="EMBL" id="GAA3381952.1"/>
    </source>
</evidence>
<gene>
    <name evidence="2" type="ORF">GCM10020369_01910</name>
</gene>
<feature type="transmembrane region" description="Helical" evidence="1">
    <location>
        <begin position="6"/>
        <end position="27"/>
    </location>
</feature>
<organism evidence="2 3">
    <name type="scientific">Cryptosporangium minutisporangium</name>
    <dbReference type="NCBI Taxonomy" id="113569"/>
    <lineage>
        <taxon>Bacteria</taxon>
        <taxon>Bacillati</taxon>
        <taxon>Actinomycetota</taxon>
        <taxon>Actinomycetes</taxon>
        <taxon>Cryptosporangiales</taxon>
        <taxon>Cryptosporangiaceae</taxon>
        <taxon>Cryptosporangium</taxon>
    </lineage>
</organism>
<dbReference type="RefSeq" id="WP_345725974.1">
    <property type="nucleotide sequence ID" value="NZ_BAAAYN010000001.1"/>
</dbReference>
<reference evidence="3" key="1">
    <citation type="journal article" date="2019" name="Int. J. Syst. Evol. Microbiol.">
        <title>The Global Catalogue of Microorganisms (GCM) 10K type strain sequencing project: providing services to taxonomists for standard genome sequencing and annotation.</title>
        <authorList>
            <consortium name="The Broad Institute Genomics Platform"/>
            <consortium name="The Broad Institute Genome Sequencing Center for Infectious Disease"/>
            <person name="Wu L."/>
            <person name="Ma J."/>
        </authorList>
    </citation>
    <scope>NUCLEOTIDE SEQUENCE [LARGE SCALE GENOMIC DNA]</scope>
    <source>
        <strain evidence="3">JCM 9458</strain>
    </source>
</reference>
<accession>A0ABP6SPY3</accession>
<keyword evidence="1" id="KW-0812">Transmembrane</keyword>
<dbReference type="Proteomes" id="UP001501676">
    <property type="component" value="Unassembled WGS sequence"/>
</dbReference>
<comment type="caution">
    <text evidence="2">The sequence shown here is derived from an EMBL/GenBank/DDBJ whole genome shotgun (WGS) entry which is preliminary data.</text>
</comment>
<keyword evidence="1" id="KW-1133">Transmembrane helix</keyword>
<keyword evidence="3" id="KW-1185">Reference proteome</keyword>
<proteinExistence type="predicted"/>
<protein>
    <recommendedName>
        <fullName evidence="4">Ribosomal protein L7/L12 C-terminal domain-containing protein</fullName>
    </recommendedName>
</protein>
<dbReference type="Gene3D" id="3.30.1390.10">
    <property type="match status" value="1"/>
</dbReference>